<dbReference type="Gene3D" id="1.10.260.40">
    <property type="entry name" value="lambda repressor-like DNA-binding domains"/>
    <property type="match status" value="1"/>
</dbReference>
<sequence>MKPIKLTFSRIQELLSEKNILLADIADALKVSRTHVSLIARGESTSNRVANAIALSLDLPINQIFGDKYERNHNPNERATRKQQVIEAIRAGQPVPPQSNMA</sequence>
<protein>
    <submittedName>
        <fullName evidence="2">DNA-binding transcriptional regulator, XRE-family HTH domain</fullName>
    </submittedName>
</protein>
<gene>
    <name evidence="2" type="ORF">SAMN02745724_04809</name>
</gene>
<dbReference type="Proteomes" id="UP000198862">
    <property type="component" value="Unassembled WGS sequence"/>
</dbReference>
<organism evidence="2 3">
    <name type="scientific">Pseudoalteromonas denitrificans DSM 6059</name>
    <dbReference type="NCBI Taxonomy" id="1123010"/>
    <lineage>
        <taxon>Bacteria</taxon>
        <taxon>Pseudomonadati</taxon>
        <taxon>Pseudomonadota</taxon>
        <taxon>Gammaproteobacteria</taxon>
        <taxon>Alteromonadales</taxon>
        <taxon>Pseudoalteromonadaceae</taxon>
        <taxon>Pseudoalteromonas</taxon>
    </lineage>
</organism>
<dbReference type="AlphaFoldDB" id="A0A1I1T7Q6"/>
<evidence type="ECO:0000259" key="1">
    <source>
        <dbReference type="PROSITE" id="PS50943"/>
    </source>
</evidence>
<dbReference type="OrthoDB" id="6308112at2"/>
<dbReference type="PROSITE" id="PS50943">
    <property type="entry name" value="HTH_CROC1"/>
    <property type="match status" value="1"/>
</dbReference>
<dbReference type="InterPro" id="IPR010982">
    <property type="entry name" value="Lambda_DNA-bd_dom_sf"/>
</dbReference>
<reference evidence="2 3" key="1">
    <citation type="submission" date="2016-10" db="EMBL/GenBank/DDBJ databases">
        <authorList>
            <person name="de Groot N.N."/>
        </authorList>
    </citation>
    <scope>NUCLEOTIDE SEQUENCE [LARGE SCALE GENOMIC DNA]</scope>
    <source>
        <strain evidence="2 3">DSM 6059</strain>
    </source>
</reference>
<evidence type="ECO:0000313" key="3">
    <source>
        <dbReference type="Proteomes" id="UP000198862"/>
    </source>
</evidence>
<keyword evidence="2" id="KW-0238">DNA-binding</keyword>
<feature type="domain" description="HTH cro/C1-type" evidence="1">
    <location>
        <begin position="11"/>
        <end position="64"/>
    </location>
</feature>
<dbReference type="SMART" id="SM00530">
    <property type="entry name" value="HTH_XRE"/>
    <property type="match status" value="1"/>
</dbReference>
<dbReference type="InterPro" id="IPR001387">
    <property type="entry name" value="Cro/C1-type_HTH"/>
</dbReference>
<dbReference type="GO" id="GO:0003677">
    <property type="term" value="F:DNA binding"/>
    <property type="evidence" value="ECO:0007669"/>
    <property type="project" value="UniProtKB-KW"/>
</dbReference>
<dbReference type="SUPFAM" id="SSF47413">
    <property type="entry name" value="lambda repressor-like DNA-binding domains"/>
    <property type="match status" value="1"/>
</dbReference>
<keyword evidence="3" id="KW-1185">Reference proteome</keyword>
<accession>A0A1I1T7Q6</accession>
<proteinExistence type="predicted"/>
<dbReference type="EMBL" id="FOLO01000067">
    <property type="protein sequence ID" value="SFD54659.1"/>
    <property type="molecule type" value="Genomic_DNA"/>
</dbReference>
<dbReference type="STRING" id="1123010.SAMN02745724_04809"/>
<evidence type="ECO:0000313" key="2">
    <source>
        <dbReference type="EMBL" id="SFD54659.1"/>
    </source>
</evidence>
<dbReference type="CDD" id="cd00093">
    <property type="entry name" value="HTH_XRE"/>
    <property type="match status" value="1"/>
</dbReference>
<name>A0A1I1T7Q6_9GAMM</name>
<dbReference type="RefSeq" id="WP_091990800.1">
    <property type="nucleotide sequence ID" value="NZ_FOLO01000067.1"/>
</dbReference>